<evidence type="ECO:0000313" key="2">
    <source>
        <dbReference type="EMBL" id="CDQ98031.1"/>
    </source>
</evidence>
<dbReference type="STRING" id="8022.A0A060Z1W7"/>
<dbReference type="PROSITE" id="PS50853">
    <property type="entry name" value="FN3"/>
    <property type="match status" value="1"/>
</dbReference>
<accession>A0A060Z1W7</accession>
<organism evidence="2 3">
    <name type="scientific">Oncorhynchus mykiss</name>
    <name type="common">Rainbow trout</name>
    <name type="synonym">Salmo gairdneri</name>
    <dbReference type="NCBI Taxonomy" id="8022"/>
    <lineage>
        <taxon>Eukaryota</taxon>
        <taxon>Metazoa</taxon>
        <taxon>Chordata</taxon>
        <taxon>Craniata</taxon>
        <taxon>Vertebrata</taxon>
        <taxon>Euteleostomi</taxon>
        <taxon>Actinopterygii</taxon>
        <taxon>Neopterygii</taxon>
        <taxon>Teleostei</taxon>
        <taxon>Protacanthopterygii</taxon>
        <taxon>Salmoniformes</taxon>
        <taxon>Salmonidae</taxon>
        <taxon>Salmoninae</taxon>
        <taxon>Oncorhynchus</taxon>
    </lineage>
</organism>
<dbReference type="CDD" id="cd00063">
    <property type="entry name" value="FN3"/>
    <property type="match status" value="1"/>
</dbReference>
<name>A0A060Z1W7_ONCMY</name>
<dbReference type="InterPro" id="IPR013783">
    <property type="entry name" value="Ig-like_fold"/>
</dbReference>
<dbReference type="InterPro" id="IPR036116">
    <property type="entry name" value="FN3_sf"/>
</dbReference>
<dbReference type="InterPro" id="IPR003961">
    <property type="entry name" value="FN3_dom"/>
</dbReference>
<dbReference type="PaxDb" id="8022-A0A060Z1W7"/>
<sequence length="100" mass="11159">PVSEEFQNGEGFGYIVAFRANGTRGWKEKMVTSADSTMYKYRDETFPPLTPFEVKVGVYNNKGDGPFSGVVTVYSAEGGELLHSHIKSNQMYLYSPSYIS</sequence>
<reference evidence="2" key="1">
    <citation type="journal article" date="2014" name="Nat. Commun.">
        <title>The rainbow trout genome provides novel insights into evolution after whole-genome duplication in vertebrates.</title>
        <authorList>
            <person name="Berthelot C."/>
            <person name="Brunet F."/>
            <person name="Chalopin D."/>
            <person name="Juanchich A."/>
            <person name="Bernard M."/>
            <person name="Noel B."/>
            <person name="Bento P."/>
            <person name="Da Silva C."/>
            <person name="Labadie K."/>
            <person name="Alberti A."/>
            <person name="Aury J.M."/>
            <person name="Louis A."/>
            <person name="Dehais P."/>
            <person name="Bardou P."/>
            <person name="Montfort J."/>
            <person name="Klopp C."/>
            <person name="Cabau C."/>
            <person name="Gaspin C."/>
            <person name="Thorgaard G.H."/>
            <person name="Boussaha M."/>
            <person name="Quillet E."/>
            <person name="Guyomard R."/>
            <person name="Galiana D."/>
            <person name="Bobe J."/>
            <person name="Volff J.N."/>
            <person name="Genet C."/>
            <person name="Wincker P."/>
            <person name="Jaillon O."/>
            <person name="Roest Crollius H."/>
            <person name="Guiguen Y."/>
        </authorList>
    </citation>
    <scope>NUCLEOTIDE SEQUENCE [LARGE SCALE GENOMIC DNA]</scope>
</reference>
<dbReference type="Proteomes" id="UP000193380">
    <property type="component" value="Unassembled WGS sequence"/>
</dbReference>
<feature type="non-terminal residue" evidence="2">
    <location>
        <position position="1"/>
    </location>
</feature>
<reference evidence="2" key="2">
    <citation type="submission" date="2014-03" db="EMBL/GenBank/DDBJ databases">
        <authorList>
            <person name="Genoscope - CEA"/>
        </authorList>
    </citation>
    <scope>NUCLEOTIDE SEQUENCE</scope>
</reference>
<gene>
    <name evidence="2" type="ORF">GSONMT00050756001</name>
</gene>
<dbReference type="AlphaFoldDB" id="A0A060Z1W7"/>
<dbReference type="Gene3D" id="2.60.40.10">
    <property type="entry name" value="Immunoglobulins"/>
    <property type="match status" value="1"/>
</dbReference>
<dbReference type="FunFam" id="2.60.40.10:FF:000035">
    <property type="entry name" value="Contactin 1"/>
    <property type="match status" value="1"/>
</dbReference>
<proteinExistence type="predicted"/>
<dbReference type="SUPFAM" id="SSF49265">
    <property type="entry name" value="Fibronectin type III"/>
    <property type="match status" value="1"/>
</dbReference>
<protein>
    <recommendedName>
        <fullName evidence="1">Fibronectin type-III domain-containing protein</fullName>
    </recommendedName>
</protein>
<feature type="domain" description="Fibronectin type-III" evidence="1">
    <location>
        <begin position="1"/>
        <end position="78"/>
    </location>
</feature>
<evidence type="ECO:0000259" key="1">
    <source>
        <dbReference type="PROSITE" id="PS50853"/>
    </source>
</evidence>
<evidence type="ECO:0000313" key="3">
    <source>
        <dbReference type="Proteomes" id="UP000193380"/>
    </source>
</evidence>
<dbReference type="EMBL" id="FR934503">
    <property type="protein sequence ID" value="CDQ98031.1"/>
    <property type="molecule type" value="Genomic_DNA"/>
</dbReference>